<dbReference type="HOGENOM" id="CLU_000445_44_2_12"/>
<dbReference type="EMBL" id="CP002631">
    <property type="protein sequence ID" value="AEB15281.1"/>
    <property type="molecule type" value="Genomic_DNA"/>
</dbReference>
<dbReference type="PANTHER" id="PTHR48094:SF12">
    <property type="entry name" value="PARKINSON DISEASE PROTEIN 7 HOMOLOG"/>
    <property type="match status" value="1"/>
</dbReference>
<evidence type="ECO:0000259" key="1">
    <source>
        <dbReference type="Pfam" id="PF01965"/>
    </source>
</evidence>
<dbReference type="PANTHER" id="PTHR48094">
    <property type="entry name" value="PROTEIN/NUCLEIC ACID DEGLYCASE DJ-1-RELATED"/>
    <property type="match status" value="1"/>
</dbReference>
<sequence length="192" mass="20865">MKKTVVLLANGFEEIEALSPADYLRRAGAEVIIAATGTSSRNVEGAHKILVTADMTLDTYFSTEKELPDAVVIPGGMPGAKNISECAKAMEFINQMFKAKKLVAAICASPAVVLGKTEILNGKNWTCYPEMEKSLSAEIQKNHKIQPVVTDENLITGRGPGTAEQFSMEIVRILFSEETKAKIMEASVQRKC</sequence>
<gene>
    <name evidence="2" type="ordered locus">Tresu_2419</name>
</gene>
<dbReference type="InterPro" id="IPR002818">
    <property type="entry name" value="DJ-1/PfpI"/>
</dbReference>
<dbReference type="CDD" id="cd03135">
    <property type="entry name" value="GATase1_DJ-1"/>
    <property type="match status" value="1"/>
</dbReference>
<proteinExistence type="predicted"/>
<dbReference type="InterPro" id="IPR029062">
    <property type="entry name" value="Class_I_gatase-like"/>
</dbReference>
<dbReference type="InterPro" id="IPR006287">
    <property type="entry name" value="DJ-1"/>
</dbReference>
<reference evidence="3" key="2">
    <citation type="submission" date="2011-04" db="EMBL/GenBank/DDBJ databases">
        <title>The complete genome of chromosome of Treponema succinifaciens DSM 2489.</title>
        <authorList>
            <person name="Lucas S."/>
            <person name="Copeland A."/>
            <person name="Lapidus A."/>
            <person name="Bruce D."/>
            <person name="Goodwin L."/>
            <person name="Pitluck S."/>
            <person name="Peters L."/>
            <person name="Kyrpides N."/>
            <person name="Mavromatis K."/>
            <person name="Ivanova N."/>
            <person name="Ovchinnikova G."/>
            <person name="Teshima H."/>
            <person name="Detter J.C."/>
            <person name="Tapia R."/>
            <person name="Han C."/>
            <person name="Land M."/>
            <person name="Hauser L."/>
            <person name="Markowitz V."/>
            <person name="Cheng J.-F."/>
            <person name="Hugenholtz P."/>
            <person name="Woyke T."/>
            <person name="Wu D."/>
            <person name="Gronow S."/>
            <person name="Wellnitz S."/>
            <person name="Brambilla E."/>
            <person name="Klenk H.-P."/>
            <person name="Eisen J.A."/>
        </authorList>
    </citation>
    <scope>NUCLEOTIDE SEQUENCE [LARGE SCALE GENOMIC DNA]</scope>
    <source>
        <strain evidence="3">ATCC 33096 / DSM 2489 / 6091</strain>
    </source>
</reference>
<keyword evidence="3" id="KW-1185">Reference proteome</keyword>
<dbReference type="AlphaFoldDB" id="F2NTU9"/>
<reference evidence="2 3" key="1">
    <citation type="journal article" date="2011" name="Stand. Genomic Sci.">
        <title>Complete genome sequence of Treponema succinifaciens type strain (6091).</title>
        <authorList>
            <person name="Han C."/>
            <person name="Gronow S."/>
            <person name="Teshima H."/>
            <person name="Lapidus A."/>
            <person name="Nolan M."/>
            <person name="Lucas S."/>
            <person name="Hammon N."/>
            <person name="Deshpande S."/>
            <person name="Cheng J.F."/>
            <person name="Zeytun A."/>
            <person name="Tapia R."/>
            <person name="Goodwin L."/>
            <person name="Pitluck S."/>
            <person name="Liolios K."/>
            <person name="Pagani I."/>
            <person name="Ivanova N."/>
            <person name="Mavromatis K."/>
            <person name="Mikhailova N."/>
            <person name="Huntemann M."/>
            <person name="Pati A."/>
            <person name="Chen A."/>
            <person name="Palaniappan K."/>
            <person name="Land M."/>
            <person name="Hauser L."/>
            <person name="Brambilla E.M."/>
            <person name="Rohde M."/>
            <person name="Goker M."/>
            <person name="Woyke T."/>
            <person name="Bristow J."/>
            <person name="Eisen J.A."/>
            <person name="Markowitz V."/>
            <person name="Hugenholtz P."/>
            <person name="Kyrpides N.C."/>
            <person name="Klenk H.P."/>
            <person name="Detter J.C."/>
        </authorList>
    </citation>
    <scope>NUCLEOTIDE SEQUENCE [LARGE SCALE GENOMIC DNA]</scope>
    <source>
        <strain evidence="3">ATCC 33096 / DSM 2489 / 6091</strain>
    </source>
</reference>
<dbReference type="OrthoDB" id="9800516at2"/>
<evidence type="ECO:0000313" key="3">
    <source>
        <dbReference type="Proteomes" id="UP000006852"/>
    </source>
</evidence>
<dbReference type="eggNOG" id="COG0693">
    <property type="taxonomic scope" value="Bacteria"/>
</dbReference>
<dbReference type="GeneID" id="302999533"/>
<dbReference type="Proteomes" id="UP000006852">
    <property type="component" value="Chromosome"/>
</dbReference>
<dbReference type="NCBIfam" id="TIGR01383">
    <property type="entry name" value="not_thiJ"/>
    <property type="match status" value="1"/>
</dbReference>
<dbReference type="Gene3D" id="3.40.50.880">
    <property type="match status" value="1"/>
</dbReference>
<evidence type="ECO:0000313" key="2">
    <source>
        <dbReference type="EMBL" id="AEB15281.1"/>
    </source>
</evidence>
<dbReference type="SUPFAM" id="SSF52317">
    <property type="entry name" value="Class I glutamine amidotransferase-like"/>
    <property type="match status" value="1"/>
</dbReference>
<organism evidence="2 3">
    <name type="scientific">Treponema succinifaciens (strain ATCC 33096 / DSM 2489 / 6091)</name>
    <dbReference type="NCBI Taxonomy" id="869209"/>
    <lineage>
        <taxon>Bacteria</taxon>
        <taxon>Pseudomonadati</taxon>
        <taxon>Spirochaetota</taxon>
        <taxon>Spirochaetia</taxon>
        <taxon>Spirochaetales</taxon>
        <taxon>Treponemataceae</taxon>
        <taxon>Treponema</taxon>
    </lineage>
</organism>
<dbReference type="KEGG" id="tsu:Tresu_2419"/>
<name>F2NTU9_TRES6</name>
<accession>F2NTU9</accession>
<dbReference type="GO" id="GO:0005737">
    <property type="term" value="C:cytoplasm"/>
    <property type="evidence" value="ECO:0007669"/>
    <property type="project" value="TreeGrafter"/>
</dbReference>
<feature type="domain" description="DJ-1/PfpI" evidence="1">
    <location>
        <begin position="2"/>
        <end position="172"/>
    </location>
</feature>
<dbReference type="InterPro" id="IPR050325">
    <property type="entry name" value="Prot/Nucl_acid_deglycase"/>
</dbReference>
<dbReference type="RefSeq" id="WP_013702532.1">
    <property type="nucleotide sequence ID" value="NC_015385.1"/>
</dbReference>
<dbReference type="STRING" id="869209.Tresu_2419"/>
<protein>
    <submittedName>
        <fullName evidence="2">DJ-1 family protein</fullName>
    </submittedName>
</protein>
<dbReference type="Pfam" id="PF01965">
    <property type="entry name" value="DJ-1_PfpI"/>
    <property type="match status" value="1"/>
</dbReference>